<evidence type="ECO:0000256" key="2">
    <source>
        <dbReference type="ARBA" id="ARBA00004514"/>
    </source>
</evidence>
<evidence type="ECO:0000313" key="14">
    <source>
        <dbReference type="Proteomes" id="UP001152622"/>
    </source>
</evidence>
<keyword evidence="5" id="KW-0963">Cytoplasm</keyword>
<evidence type="ECO:0000256" key="11">
    <source>
        <dbReference type="ARBA" id="ARBA00023246"/>
    </source>
</evidence>
<keyword evidence="10" id="KW-0458">Lysosome</keyword>
<keyword evidence="8" id="KW-0666">Pyrogen</keyword>
<comment type="subcellular location">
    <subcellularLocation>
        <location evidence="2">Cytoplasm</location>
        <location evidence="2">Cytosol</location>
    </subcellularLocation>
    <subcellularLocation>
        <location evidence="1">Lysosome</location>
    </subcellularLocation>
    <subcellularLocation>
        <location evidence="3">Secreted</location>
        <location evidence="3">Extracellular exosome</location>
    </subcellularLocation>
</comment>
<dbReference type="PRINTS" id="PR00264">
    <property type="entry name" value="INTERLEUKIN1"/>
</dbReference>
<dbReference type="GO" id="GO:0005125">
    <property type="term" value="F:cytokine activity"/>
    <property type="evidence" value="ECO:0007669"/>
    <property type="project" value="UniProtKB-UniRule"/>
</dbReference>
<dbReference type="GO" id="GO:0005149">
    <property type="term" value="F:interleukin-1 receptor binding"/>
    <property type="evidence" value="ECO:0007669"/>
    <property type="project" value="UniProtKB-UniRule"/>
</dbReference>
<dbReference type="GO" id="GO:0005829">
    <property type="term" value="C:cytosol"/>
    <property type="evidence" value="ECO:0007669"/>
    <property type="project" value="UniProtKB-SubCell"/>
</dbReference>
<dbReference type="InterPro" id="IPR008996">
    <property type="entry name" value="IL1/FGF"/>
</dbReference>
<keyword evidence="11" id="KW-0497">Mitogen</keyword>
<dbReference type="GO" id="GO:0006955">
    <property type="term" value="P:immune response"/>
    <property type="evidence" value="ECO:0007669"/>
    <property type="project" value="InterPro"/>
</dbReference>
<comment type="similarity">
    <text evidence="4 12">Belongs to the IL-1 family.</text>
</comment>
<dbReference type="GO" id="GO:0001660">
    <property type="term" value="P:fever generation"/>
    <property type="evidence" value="ECO:0007669"/>
    <property type="project" value="UniProtKB-KW"/>
</dbReference>
<dbReference type="OrthoDB" id="9449069at2759"/>
<evidence type="ECO:0000256" key="8">
    <source>
        <dbReference type="ARBA" id="ARBA00022620"/>
    </source>
</evidence>
<evidence type="ECO:0000256" key="9">
    <source>
        <dbReference type="ARBA" id="ARBA00023198"/>
    </source>
</evidence>
<evidence type="ECO:0000256" key="12">
    <source>
        <dbReference type="RuleBase" id="RU003753"/>
    </source>
</evidence>
<dbReference type="GO" id="GO:1901222">
    <property type="term" value="P:regulation of non-canonical NF-kappaB signal transduction"/>
    <property type="evidence" value="ECO:0007669"/>
    <property type="project" value="TreeGrafter"/>
</dbReference>
<evidence type="ECO:0000256" key="6">
    <source>
        <dbReference type="ARBA" id="ARBA00022514"/>
    </source>
</evidence>
<dbReference type="InterPro" id="IPR000975">
    <property type="entry name" value="IL-1_fam"/>
</dbReference>
<dbReference type="GO" id="GO:0071222">
    <property type="term" value="P:cellular response to lipopolysaccharide"/>
    <property type="evidence" value="ECO:0007669"/>
    <property type="project" value="TreeGrafter"/>
</dbReference>
<evidence type="ECO:0000256" key="5">
    <source>
        <dbReference type="ARBA" id="ARBA00022490"/>
    </source>
</evidence>
<organism evidence="13 14">
    <name type="scientific">Synaphobranchus kaupii</name>
    <name type="common">Kaup's arrowtooth eel</name>
    <dbReference type="NCBI Taxonomy" id="118154"/>
    <lineage>
        <taxon>Eukaryota</taxon>
        <taxon>Metazoa</taxon>
        <taxon>Chordata</taxon>
        <taxon>Craniata</taxon>
        <taxon>Vertebrata</taxon>
        <taxon>Euteleostomi</taxon>
        <taxon>Actinopterygii</taxon>
        <taxon>Neopterygii</taxon>
        <taxon>Teleostei</taxon>
        <taxon>Anguilliformes</taxon>
        <taxon>Synaphobranchidae</taxon>
        <taxon>Synaphobranchus</taxon>
    </lineage>
</organism>
<sequence>MEFVACPDVVKGGAIGEDLRLEDALEVEVEVSQTPGMRQVANLIIALNRMKHSQTLRSSEFSDHELMNILMESVFEERVMLDVQDSTFNSGSTFRLSKRHVDMVHSVCNSEQRKLLLSPDNSKLHAVALQFMTLKDKELNQRTVKLSLSAYMAFNIPANQGQPVALGIANTNLYMSCAINSGTPKLQLEEVNNKDKLEIINAHGEKERFLFFKSGSGFSSTTFESAKFKGWYISTEPNCDAPVEMCTKQTANRLTTFMVKQ</sequence>
<keyword evidence="7 12" id="KW-0964">Secreted</keyword>
<dbReference type="GO" id="GO:0042119">
    <property type="term" value="P:neutrophil activation"/>
    <property type="evidence" value="ECO:0007669"/>
    <property type="project" value="TreeGrafter"/>
</dbReference>
<evidence type="ECO:0000313" key="13">
    <source>
        <dbReference type="EMBL" id="KAJ8339510.1"/>
    </source>
</evidence>
<dbReference type="PANTHER" id="PTHR10078:SF30">
    <property type="entry name" value="INTERLEUKIN-1 BETA"/>
    <property type="match status" value="1"/>
</dbReference>
<proteinExistence type="inferred from homology"/>
<dbReference type="GO" id="GO:0048246">
    <property type="term" value="P:macrophage chemotaxis"/>
    <property type="evidence" value="ECO:0007669"/>
    <property type="project" value="TreeGrafter"/>
</dbReference>
<evidence type="ECO:0000256" key="1">
    <source>
        <dbReference type="ARBA" id="ARBA00004371"/>
    </source>
</evidence>
<protein>
    <recommendedName>
        <fullName evidence="12">Interleukin-1</fullName>
    </recommendedName>
</protein>
<dbReference type="SUPFAM" id="SSF50353">
    <property type="entry name" value="Cytokine"/>
    <property type="match status" value="1"/>
</dbReference>
<dbReference type="Pfam" id="PF00340">
    <property type="entry name" value="IL1"/>
    <property type="match status" value="1"/>
</dbReference>
<dbReference type="AlphaFoldDB" id="A0A9Q1IGA1"/>
<dbReference type="GO" id="GO:0019221">
    <property type="term" value="P:cytokine-mediated signaling pathway"/>
    <property type="evidence" value="ECO:0007669"/>
    <property type="project" value="TreeGrafter"/>
</dbReference>
<dbReference type="GO" id="GO:0005764">
    <property type="term" value="C:lysosome"/>
    <property type="evidence" value="ECO:0007669"/>
    <property type="project" value="UniProtKB-SubCell"/>
</dbReference>
<dbReference type="Gene3D" id="2.80.10.50">
    <property type="match status" value="1"/>
</dbReference>
<dbReference type="SMART" id="SM00125">
    <property type="entry name" value="IL1"/>
    <property type="match status" value="1"/>
</dbReference>
<comment type="caution">
    <text evidence="13">The sequence shown here is derived from an EMBL/GenBank/DDBJ whole genome shotgun (WGS) entry which is preliminary data.</text>
</comment>
<keyword evidence="14" id="KW-1185">Reference proteome</keyword>
<evidence type="ECO:0000256" key="7">
    <source>
        <dbReference type="ARBA" id="ARBA00022525"/>
    </source>
</evidence>
<name>A0A9Q1IGA1_SYNKA</name>
<dbReference type="EMBL" id="JAINUF010000017">
    <property type="protein sequence ID" value="KAJ8339510.1"/>
    <property type="molecule type" value="Genomic_DNA"/>
</dbReference>
<dbReference type="Proteomes" id="UP001152622">
    <property type="component" value="Chromosome 17"/>
</dbReference>
<accession>A0A9Q1IGA1</accession>
<dbReference type="GO" id="GO:0010628">
    <property type="term" value="P:positive regulation of gene expression"/>
    <property type="evidence" value="ECO:0007669"/>
    <property type="project" value="TreeGrafter"/>
</dbReference>
<dbReference type="PRINTS" id="PR01357">
    <property type="entry name" value="INTRLEUKN1AB"/>
</dbReference>
<keyword evidence="6" id="KW-0202">Cytokine</keyword>
<keyword evidence="9" id="KW-0395">Inflammatory response</keyword>
<evidence type="ECO:0000256" key="4">
    <source>
        <dbReference type="ARBA" id="ARBA00010448"/>
    </source>
</evidence>
<evidence type="ECO:0000256" key="10">
    <source>
        <dbReference type="ARBA" id="ARBA00023228"/>
    </source>
</evidence>
<dbReference type="GO" id="GO:0005615">
    <property type="term" value="C:extracellular space"/>
    <property type="evidence" value="ECO:0007669"/>
    <property type="project" value="UniProtKB-KW"/>
</dbReference>
<gene>
    <name evidence="13" type="ORF">SKAU_G00362960</name>
</gene>
<reference evidence="13" key="1">
    <citation type="journal article" date="2023" name="Science">
        <title>Genome structures resolve the early diversification of teleost fishes.</title>
        <authorList>
            <person name="Parey E."/>
            <person name="Louis A."/>
            <person name="Montfort J."/>
            <person name="Bouchez O."/>
            <person name="Roques C."/>
            <person name="Iampietro C."/>
            <person name="Lluch J."/>
            <person name="Castinel A."/>
            <person name="Donnadieu C."/>
            <person name="Desvignes T."/>
            <person name="Floi Bucao C."/>
            <person name="Jouanno E."/>
            <person name="Wen M."/>
            <person name="Mejri S."/>
            <person name="Dirks R."/>
            <person name="Jansen H."/>
            <person name="Henkel C."/>
            <person name="Chen W.J."/>
            <person name="Zahm M."/>
            <person name="Cabau C."/>
            <person name="Klopp C."/>
            <person name="Thompson A.W."/>
            <person name="Robinson-Rechavi M."/>
            <person name="Braasch I."/>
            <person name="Lecointre G."/>
            <person name="Bobe J."/>
            <person name="Postlethwait J.H."/>
            <person name="Berthelot C."/>
            <person name="Roest Crollius H."/>
            <person name="Guiguen Y."/>
        </authorList>
    </citation>
    <scope>NUCLEOTIDE SEQUENCE</scope>
    <source>
        <strain evidence="13">WJC10195</strain>
    </source>
</reference>
<dbReference type="GO" id="GO:0051781">
    <property type="term" value="P:positive regulation of cell division"/>
    <property type="evidence" value="ECO:0007669"/>
    <property type="project" value="UniProtKB-KW"/>
</dbReference>
<evidence type="ECO:0000256" key="3">
    <source>
        <dbReference type="ARBA" id="ARBA00004550"/>
    </source>
</evidence>
<dbReference type="PANTHER" id="PTHR10078">
    <property type="entry name" value="INTERLEUKIN-1 FAMILY MEMBER"/>
    <property type="match status" value="1"/>
</dbReference>